<gene>
    <name evidence="13" type="ORF">HPLM_LOCUS20696</name>
</gene>
<name>A0A0N4X8L2_HAEPC</name>
<evidence type="ECO:0000313" key="15">
    <source>
        <dbReference type="WBParaSite" id="HPLM_0002070401-mRNA-1"/>
    </source>
</evidence>
<keyword evidence="14" id="KW-1185">Reference proteome</keyword>
<dbReference type="WBParaSite" id="HPLM_0002070401-mRNA-1">
    <property type="protein sequence ID" value="HPLM_0002070401-mRNA-1"/>
    <property type="gene ID" value="HPLM_0002070401"/>
</dbReference>
<feature type="transmembrane region" description="Helical" evidence="12">
    <location>
        <begin position="12"/>
        <end position="30"/>
    </location>
</feature>
<keyword evidence="8 12" id="KW-1133">Transmembrane helix</keyword>
<comment type="function">
    <text evidence="10">Mannosyltransferase that operates in the biosynthetic pathway of dolichol-linked oligosaccharides, the glycan precursors employed in protein asparagine (N)-glycosylation. The assembly of dolichol-linked oligosaccharides begins on the cytosolic side of the endoplasmic reticulum membrane and finishes in its lumen. The sequential addition of sugars to dolichol pyrophosphate produces dolichol-linked oligosaccharides containing fourteen sugars, including two GlcNAcs, nine mannoses and three glucoses. Once assembled, the oligosaccharide is transferred from the lipid to nascent proteins by oligosaccharyltransferases. In the lumen of the endoplasmic reticulum, adds the eighth mannose residue in an alpha-1,6 linkage onto Man(7)GlcNAc(2)-PP-dolichol to produce Man(8)GlcNAc(2)-PP-dolichol.</text>
</comment>
<dbReference type="InterPro" id="IPR005599">
    <property type="entry name" value="GPI_mannosylTrfase"/>
</dbReference>
<dbReference type="GO" id="GO:0006487">
    <property type="term" value="P:protein N-linked glycosylation"/>
    <property type="evidence" value="ECO:0007669"/>
    <property type="project" value="TreeGrafter"/>
</dbReference>
<comment type="similarity">
    <text evidence="3 12">Belongs to the glycosyltransferase 22 family.</text>
</comment>
<comment type="pathway">
    <text evidence="2">Protein modification; protein glycosylation.</text>
</comment>
<evidence type="ECO:0000256" key="6">
    <source>
        <dbReference type="ARBA" id="ARBA00022692"/>
    </source>
</evidence>
<proteinExistence type="inferred from homology"/>
<dbReference type="EMBL" id="UZAF01022489">
    <property type="protein sequence ID" value="VDO85485.1"/>
    <property type="molecule type" value="Genomic_DNA"/>
</dbReference>
<evidence type="ECO:0000256" key="1">
    <source>
        <dbReference type="ARBA" id="ARBA00004477"/>
    </source>
</evidence>
<keyword evidence="4 12" id="KW-0328">Glycosyltransferase</keyword>
<dbReference type="AlphaFoldDB" id="A0A0N4X8L2"/>
<keyword evidence="9 12" id="KW-0472">Membrane</keyword>
<dbReference type="STRING" id="6290.A0A0N4X8L2"/>
<feature type="transmembrane region" description="Helical" evidence="12">
    <location>
        <begin position="193"/>
        <end position="215"/>
    </location>
</feature>
<sequence>MLFYASRTLPNTFAFIFGLYGILTYFIDVWKTVMKVRFDGQLWLSCYSGENSVELGGICKETCYRCELVLLFAPIFLRVIVTGRLPLFGWDGALVNGLRTAVKVLGMSHFFTRIVAFSAVTIPLDSLFWGRLVYPEFEVALFNVLYNRSHEYGVHHVLVSTDQLVGSCFLRKNFFQGKIIRYINREKSLVRRLLYYGCCLHIVANLLATAAFLYAGARNYPGGDAIAHLQWTQRVDAQKPISVYVDNACAQTGVSRFMQLYDAWEYNKTETLKPSDMERFDFLMIGTYSGDLKQIVQANYSTHHRVMFAVPAFHRFNIKKTSTFPFYYPEMVFREKVAVLRKK</sequence>
<evidence type="ECO:0000256" key="2">
    <source>
        <dbReference type="ARBA" id="ARBA00004922"/>
    </source>
</evidence>
<reference evidence="15" key="1">
    <citation type="submission" date="2017-02" db="UniProtKB">
        <authorList>
            <consortium name="WormBaseParasite"/>
        </authorList>
    </citation>
    <scope>IDENTIFICATION</scope>
</reference>
<evidence type="ECO:0000256" key="11">
    <source>
        <dbReference type="ARBA" id="ARBA00048899"/>
    </source>
</evidence>
<protein>
    <recommendedName>
        <fullName evidence="12">Mannosyltransferase</fullName>
        <ecNumber evidence="12">2.4.1.-</ecNumber>
    </recommendedName>
</protein>
<keyword evidence="6 12" id="KW-0812">Transmembrane</keyword>
<organism evidence="15">
    <name type="scientific">Haemonchus placei</name>
    <name type="common">Barber's pole worm</name>
    <dbReference type="NCBI Taxonomy" id="6290"/>
    <lineage>
        <taxon>Eukaryota</taxon>
        <taxon>Metazoa</taxon>
        <taxon>Ecdysozoa</taxon>
        <taxon>Nematoda</taxon>
        <taxon>Chromadorea</taxon>
        <taxon>Rhabditida</taxon>
        <taxon>Rhabditina</taxon>
        <taxon>Rhabditomorpha</taxon>
        <taxon>Strongyloidea</taxon>
        <taxon>Trichostrongylidae</taxon>
        <taxon>Haemonchus</taxon>
    </lineage>
</organism>
<evidence type="ECO:0000256" key="9">
    <source>
        <dbReference type="ARBA" id="ARBA00023136"/>
    </source>
</evidence>
<comment type="catalytic activity">
    <reaction evidence="11">
        <text>an alpha-D-Man-(1-&gt;2)-alpha-D-Man-(1-&gt;2)-alpha-D-Man-(1-&gt;3)-[alpha-D-Man-(1-&gt;2)-alpha-D-Man-(1-&gt;3)-alpha-D-Man-(1-&gt;6)]-beta-D-Man-(1-&gt;4)-beta-D-GlcNAc-(1-&gt;4)-alpha-D-GlcNAc-diphospho-di-trans,poly-cis-dolichol + a di-trans,poly-cis-dolichyl beta-D-mannosyl phosphate = an alpha-D-Man-(1-&gt;2)-alpha-D-Man-(1-&gt;2)-alpha-D-Man-(1-&gt;3)-[alpha-D-Man-(1-&gt;2)-alpha-D-Man-(1-&gt;3)-[alpha-D-Man-(1-&gt;6)]-alpha-D-Man-(1-&gt;6)]-beta-D-Man-(1-&gt;4)-beta-D-GlcNAc-(1-&gt;4)-alpha-D-GlcNAc-diphospho-di-trans,poly-cis-dolichol + a di-trans,poly-cis-dolichyl phosphate + H(+)</text>
        <dbReference type="Rhea" id="RHEA:29535"/>
        <dbReference type="Rhea" id="RHEA-COMP:19498"/>
        <dbReference type="Rhea" id="RHEA-COMP:19501"/>
        <dbReference type="Rhea" id="RHEA-COMP:19518"/>
        <dbReference type="Rhea" id="RHEA-COMP:19519"/>
        <dbReference type="ChEBI" id="CHEBI:15378"/>
        <dbReference type="ChEBI" id="CHEBI:57683"/>
        <dbReference type="ChEBI" id="CHEBI:58211"/>
        <dbReference type="ChEBI" id="CHEBI:132517"/>
        <dbReference type="ChEBI" id="CHEBI:132519"/>
        <dbReference type="EC" id="2.4.1.260"/>
    </reaction>
    <physiologicalReaction direction="left-to-right" evidence="11">
        <dbReference type="Rhea" id="RHEA:29536"/>
    </physiologicalReaction>
</comment>
<evidence type="ECO:0000256" key="3">
    <source>
        <dbReference type="ARBA" id="ARBA00007063"/>
    </source>
</evidence>
<reference evidence="13 14" key="2">
    <citation type="submission" date="2018-11" db="EMBL/GenBank/DDBJ databases">
        <authorList>
            <consortium name="Pathogen Informatics"/>
        </authorList>
    </citation>
    <scope>NUCLEOTIDE SEQUENCE [LARGE SCALE GENOMIC DNA]</scope>
    <source>
        <strain evidence="13 14">MHpl1</strain>
    </source>
</reference>
<dbReference type="UniPathway" id="UPA00378"/>
<evidence type="ECO:0000256" key="5">
    <source>
        <dbReference type="ARBA" id="ARBA00022679"/>
    </source>
</evidence>
<accession>A0A0N4X8L2</accession>
<comment type="subcellular location">
    <subcellularLocation>
        <location evidence="1 12">Endoplasmic reticulum membrane</location>
        <topology evidence="1 12">Multi-pass membrane protein</topology>
    </subcellularLocation>
</comment>
<dbReference type="Proteomes" id="UP000268014">
    <property type="component" value="Unassembled WGS sequence"/>
</dbReference>
<evidence type="ECO:0000256" key="12">
    <source>
        <dbReference type="RuleBase" id="RU363075"/>
    </source>
</evidence>
<evidence type="ECO:0000256" key="7">
    <source>
        <dbReference type="ARBA" id="ARBA00022824"/>
    </source>
</evidence>
<dbReference type="GO" id="GO:0005789">
    <property type="term" value="C:endoplasmic reticulum membrane"/>
    <property type="evidence" value="ECO:0007669"/>
    <property type="project" value="UniProtKB-SubCell"/>
</dbReference>
<comment type="caution">
    <text evidence="12">Lacks conserved residue(s) required for the propagation of feature annotation.</text>
</comment>
<feature type="transmembrane region" description="Helical" evidence="12">
    <location>
        <begin position="110"/>
        <end position="129"/>
    </location>
</feature>
<dbReference type="PANTHER" id="PTHR22760:SF1">
    <property type="entry name" value="DOL-P-MAN:MAN(7)GLCNAC(2)-PP-DOL ALPHA-1,6-MANNOSYLTRANSFERASE"/>
    <property type="match status" value="1"/>
</dbReference>
<feature type="transmembrane region" description="Helical" evidence="12">
    <location>
        <begin position="68"/>
        <end position="90"/>
    </location>
</feature>
<dbReference type="GO" id="GO:0052917">
    <property type="term" value="F:dol-P-Man:Man(7)GlcNAc(2)-PP-Dol alpha-1,6-mannosyltransferase activity"/>
    <property type="evidence" value="ECO:0007669"/>
    <property type="project" value="UniProtKB-EC"/>
</dbReference>
<evidence type="ECO:0000313" key="14">
    <source>
        <dbReference type="Proteomes" id="UP000268014"/>
    </source>
</evidence>
<evidence type="ECO:0000256" key="8">
    <source>
        <dbReference type="ARBA" id="ARBA00022989"/>
    </source>
</evidence>
<evidence type="ECO:0000256" key="4">
    <source>
        <dbReference type="ARBA" id="ARBA00022676"/>
    </source>
</evidence>
<dbReference type="Pfam" id="PF03901">
    <property type="entry name" value="Glyco_transf_22"/>
    <property type="match status" value="1"/>
</dbReference>
<dbReference type="EC" id="2.4.1.-" evidence="12"/>
<keyword evidence="5" id="KW-0808">Transferase</keyword>
<evidence type="ECO:0000313" key="13">
    <source>
        <dbReference type="EMBL" id="VDO85485.1"/>
    </source>
</evidence>
<keyword evidence="7 12" id="KW-0256">Endoplasmic reticulum</keyword>
<dbReference type="OMA" id="ITESHFN"/>
<dbReference type="PANTHER" id="PTHR22760">
    <property type="entry name" value="GLYCOSYLTRANSFERASE"/>
    <property type="match status" value="1"/>
</dbReference>
<dbReference type="OrthoDB" id="19039at2759"/>
<evidence type="ECO:0000256" key="10">
    <source>
        <dbReference type="ARBA" id="ARBA00044721"/>
    </source>
</evidence>